<dbReference type="AlphaFoldDB" id="A0AAW5R285"/>
<reference evidence="4 5" key="1">
    <citation type="submission" date="2022-04" db="EMBL/GenBank/DDBJ databases">
        <authorList>
            <person name="Ye Y.-Q."/>
            <person name="Du Z.-J."/>
        </authorList>
    </citation>
    <scope>NUCLEOTIDE SEQUENCE [LARGE SCALE GENOMIC DNA]</scope>
    <source>
        <strain evidence="4 5">A6E488</strain>
    </source>
</reference>
<accession>A0AAW5R285</accession>
<feature type="domain" description="DUF6537" evidence="3">
    <location>
        <begin position="262"/>
        <end position="477"/>
    </location>
</feature>
<evidence type="ECO:0000256" key="1">
    <source>
        <dbReference type="ARBA" id="ARBA00023002"/>
    </source>
</evidence>
<organism evidence="4 5">
    <name type="scientific">Microbaculum marinisediminis</name>
    <dbReference type="NCBI Taxonomy" id="2931392"/>
    <lineage>
        <taxon>Bacteria</taxon>
        <taxon>Pseudomonadati</taxon>
        <taxon>Pseudomonadota</taxon>
        <taxon>Alphaproteobacteria</taxon>
        <taxon>Hyphomicrobiales</taxon>
        <taxon>Tepidamorphaceae</taxon>
        <taxon>Microbaculum</taxon>
    </lineage>
</organism>
<dbReference type="GO" id="GO:0016903">
    <property type="term" value="F:oxidoreductase activity, acting on the aldehyde or oxo group of donors"/>
    <property type="evidence" value="ECO:0007669"/>
    <property type="project" value="InterPro"/>
</dbReference>
<gene>
    <name evidence="4" type="ORF">MUB46_12930</name>
</gene>
<dbReference type="NCBIfam" id="NF006179">
    <property type="entry name" value="PRK08312.1"/>
    <property type="match status" value="1"/>
</dbReference>
<dbReference type="PANTHER" id="PTHR43854">
    <property type="entry name" value="INDOLEPYRUVATE OXIDOREDUCTASE SUBUNIT IORB"/>
    <property type="match status" value="1"/>
</dbReference>
<evidence type="ECO:0000259" key="2">
    <source>
        <dbReference type="Pfam" id="PF01558"/>
    </source>
</evidence>
<dbReference type="RefSeq" id="WP_261616338.1">
    <property type="nucleotide sequence ID" value="NZ_JALIDZ010000005.1"/>
</dbReference>
<dbReference type="PANTHER" id="PTHR43854:SF1">
    <property type="entry name" value="INDOLEPYRUVATE OXIDOREDUCTASE SUBUNIT IORB"/>
    <property type="match status" value="1"/>
</dbReference>
<proteinExistence type="predicted"/>
<dbReference type="InterPro" id="IPR052198">
    <property type="entry name" value="IorB_Oxidoreductase"/>
</dbReference>
<dbReference type="InterPro" id="IPR002869">
    <property type="entry name" value="Pyrv_flavodox_OxRed_cen"/>
</dbReference>
<dbReference type="SUPFAM" id="SSF53323">
    <property type="entry name" value="Pyruvate-ferredoxin oxidoreductase, PFOR, domain III"/>
    <property type="match status" value="1"/>
</dbReference>
<protein>
    <submittedName>
        <fullName evidence="4">Indolepyruvate oxidoreductase subunit beta family protein</fullName>
    </submittedName>
</protein>
<dbReference type="Pfam" id="PF01558">
    <property type="entry name" value="POR"/>
    <property type="match status" value="1"/>
</dbReference>
<keyword evidence="5" id="KW-1185">Reference proteome</keyword>
<dbReference type="Pfam" id="PF20169">
    <property type="entry name" value="DUF6537"/>
    <property type="match status" value="1"/>
</dbReference>
<keyword evidence="1" id="KW-0560">Oxidoreductase</keyword>
<feature type="domain" description="Pyruvate/ketoisovalerate oxidoreductase catalytic" evidence="2">
    <location>
        <begin position="20"/>
        <end position="207"/>
    </location>
</feature>
<evidence type="ECO:0000313" key="4">
    <source>
        <dbReference type="EMBL" id="MCT8972763.1"/>
    </source>
</evidence>
<dbReference type="EMBL" id="JALIDZ010000005">
    <property type="protein sequence ID" value="MCT8972763.1"/>
    <property type="molecule type" value="Genomic_DNA"/>
</dbReference>
<dbReference type="Gene3D" id="3.40.920.10">
    <property type="entry name" value="Pyruvate-ferredoxin oxidoreductase, PFOR, domain III"/>
    <property type="match status" value="1"/>
</dbReference>
<name>A0AAW5R285_9HYPH</name>
<evidence type="ECO:0000313" key="5">
    <source>
        <dbReference type="Proteomes" id="UP001320898"/>
    </source>
</evidence>
<evidence type="ECO:0000259" key="3">
    <source>
        <dbReference type="Pfam" id="PF20169"/>
    </source>
</evidence>
<dbReference type="Proteomes" id="UP001320898">
    <property type="component" value="Unassembled WGS sequence"/>
</dbReference>
<dbReference type="InterPro" id="IPR046667">
    <property type="entry name" value="DUF6537"/>
</dbReference>
<comment type="caution">
    <text evidence="4">The sequence shown here is derived from an EMBL/GenBank/DDBJ whole genome shotgun (WGS) entry which is preliminary data.</text>
</comment>
<dbReference type="InterPro" id="IPR019752">
    <property type="entry name" value="Pyrv/ketoisovalerate_OxRed_cat"/>
</dbReference>
<sequence>MPAAVSEKDEIIKIAVLAVGGQGGGVVTDWIVHVAEDNGWYAQATSVPGVAQRTGATIYYVEMVREGEGTPVLALMPSPGDVDIVLAAELMEAGRAMQRGFVSPDRTTLIASTDRTLAVMEKIVPGSGIGDSAPVIEAARAASKRFLGTDLDRVAVANGSVISASLFGALAGSEVLPFPKESFEKTVSADGGKRGEASLKAFRAGYDAVRETGADGAKDFGKEPAPVAKAASGDAIAGPAQDLKTWSGFMESLDLDFPRDARDMMRAGLEKVVDYQDIDYGREYLDRMKGIYGFDAANGGAPKSFRFTVEAAKYLANAMTYDDVIRVADLKTRATRFERVETEMGVRDAQVMQVTEFMHPRIEEIAGTLPAGVGRFILNRSRLRSTLDYFVNRGRRVRTDTMRGFLTLYFLGGLRRMRRRSLRHGTEMAHIEEWLDLAKETVATNYDLGVEVLRCRRLMKGYSDTHERGISKFDRVLSALPDLTGRDDGADWLRRLIEAALKDEKGEMLDGALKTIKTL</sequence>